<sequence>MPDIAAVLLRQAFDQRSIDLQTLEHGLVGPAGMAVDATEHQRLAGPAALVEQLAKFAAVVPVGRTHPGNADHIARLATALFNLGEDPLLKLGQRLDLIRQIGAEAVEGRYHRVAVAVDHAGHQYLAGQVDALRVGIGQGLDLRVAAHLQDLAILDRNRLHQALAGFAGKHLAVEQHQVRSSQGRQRSTGQRSDQ</sequence>
<accession>A0A5E6X938</accession>
<dbReference type="AlphaFoldDB" id="A0A5E6X938"/>
<proteinExistence type="predicted"/>
<dbReference type="EMBL" id="CABVHG010000051">
    <property type="protein sequence ID" value="VVN38072.1"/>
    <property type="molecule type" value="Genomic_DNA"/>
</dbReference>
<protein>
    <submittedName>
        <fullName evidence="1">Uncharacterized protein</fullName>
    </submittedName>
</protein>
<gene>
    <name evidence="1" type="ORF">PS652_05243</name>
</gene>
<name>A0A5E6X938_PSEFL</name>
<reference evidence="1" key="1">
    <citation type="submission" date="2019-09" db="EMBL/GenBank/DDBJ databases">
        <authorList>
            <person name="Chandra G."/>
            <person name="Truman W A."/>
        </authorList>
    </citation>
    <scope>NUCLEOTIDE SEQUENCE [LARGE SCALE GENOMIC DNA]</scope>
    <source>
        <strain evidence="1">PS652</strain>
    </source>
</reference>
<evidence type="ECO:0000313" key="1">
    <source>
        <dbReference type="EMBL" id="VVN38072.1"/>
    </source>
</evidence>
<organism evidence="1">
    <name type="scientific">Pseudomonas fluorescens</name>
    <dbReference type="NCBI Taxonomy" id="294"/>
    <lineage>
        <taxon>Bacteria</taxon>
        <taxon>Pseudomonadati</taxon>
        <taxon>Pseudomonadota</taxon>
        <taxon>Gammaproteobacteria</taxon>
        <taxon>Pseudomonadales</taxon>
        <taxon>Pseudomonadaceae</taxon>
        <taxon>Pseudomonas</taxon>
    </lineage>
</organism>